<protein>
    <recommendedName>
        <fullName evidence="2">Peptidase S74 domain-containing protein</fullName>
    </recommendedName>
</protein>
<reference evidence="3 4" key="1">
    <citation type="journal article" date="2019" name="PLoS Negl. Trop. Dis.">
        <title>Whole genome sequencing of Entamoeba nuttalli reveals mammalian host-related molecular signatures and a novel octapeptide-repeat surface protein.</title>
        <authorList>
            <person name="Tanaka M."/>
            <person name="Makiuchi T."/>
            <person name="Komiyama T."/>
            <person name="Shiina T."/>
            <person name="Osaki K."/>
            <person name="Tachibana H."/>
        </authorList>
    </citation>
    <scope>NUCLEOTIDE SEQUENCE [LARGE SCALE GENOMIC DNA]</scope>
    <source>
        <strain evidence="3 4">P19-061405</strain>
    </source>
</reference>
<sequence length="678" mass="77958">MQEPNHQIEFNGNDVLLVSSEEIQRTQKQRKKNWKCIFPNCNEPAKTRFNCYAHVWDIHLREYYTQKFPELSPTTAFKKTQNKAPLKNLCERYMIQLVEKQNISQKLEGKLNTLTVQNYNNHIETPITITEQNSLDILEMELQLFNQFNTPKQLQSLATFNNSITQSIYPFSFLSTYQNNNQNNNQIESIEIEQPFQSATTIAIEDINQISSNIQNNTEFIKIEEITNQIKRLHVFGEILAENGYLVRSDIRSKTDIQTIENALNSILSLVGKKYSYKNEPNKIKYGFIAQEVQEIIPDLVQKDETSNLSVDYLGLIPYIIEALKSIHDNSVSLQSSSRQEYIELSKKVEDVVSQLQKLMEENKQYIFLEKSSRVFGFFPLEFFGPPIMVLFMAISFTIFSIILPFILPYCYFSFIIVLVETIILWSVIIAQRKRINMLFKYPHLKSHWSLSQFFLWIIVFLLLHISFTISLILGYGGIIVSSIYFGIFLGLAVLAYIIYNSSHIVHKGFIIIGLFIGVFVLTLISTIVLFYLQPFISLNIRGIDNPYHVNIYPKEPIIPMVLSSPPWNCFSPQIQSDIPLPQNLTLVMPSSSSPNSVLPTIRGIVSDDISTTTIDFYIVCSGFIKVSYGKVTFKSCETKTNQNTCLTNKCGWCSITKKCGYCEDINNLCNNDETYGC</sequence>
<keyword evidence="4" id="KW-1185">Reference proteome</keyword>
<keyword evidence="1" id="KW-0472">Membrane</keyword>
<dbReference type="InterPro" id="IPR051577">
    <property type="entry name" value="MRF-like"/>
</dbReference>
<dbReference type="PANTHER" id="PTHR13029:SF21">
    <property type="entry name" value="PEPTIDASE S74 DOMAIN-CONTAINING PROTEIN"/>
    <property type="match status" value="1"/>
</dbReference>
<evidence type="ECO:0000256" key="1">
    <source>
        <dbReference type="SAM" id="Phobius"/>
    </source>
</evidence>
<dbReference type="EMBL" id="BAAFRS010000307">
    <property type="protein sequence ID" value="GAB1226889.1"/>
    <property type="molecule type" value="Genomic_DNA"/>
</dbReference>
<comment type="caution">
    <text evidence="3">The sequence shown here is derived from an EMBL/GenBank/DDBJ whole genome shotgun (WGS) entry which is preliminary data.</text>
</comment>
<evidence type="ECO:0000313" key="3">
    <source>
        <dbReference type="EMBL" id="GAB1226889.1"/>
    </source>
</evidence>
<feature type="transmembrane region" description="Helical" evidence="1">
    <location>
        <begin position="512"/>
        <end position="533"/>
    </location>
</feature>
<dbReference type="PANTHER" id="PTHR13029">
    <property type="match status" value="1"/>
</dbReference>
<gene>
    <name evidence="3" type="ORF">ENUP19_0307G0010</name>
</gene>
<name>A0ABQ0DVL1_9EUKA</name>
<dbReference type="PROSITE" id="PS51688">
    <property type="entry name" value="ICA"/>
    <property type="match status" value="1"/>
</dbReference>
<evidence type="ECO:0000313" key="4">
    <source>
        <dbReference type="Proteomes" id="UP001628156"/>
    </source>
</evidence>
<feature type="transmembrane region" description="Helical" evidence="1">
    <location>
        <begin position="454"/>
        <end position="473"/>
    </location>
</feature>
<dbReference type="Gene3D" id="1.10.10.10">
    <property type="entry name" value="Winged helix-like DNA-binding domain superfamily/Winged helix DNA-binding domain"/>
    <property type="match status" value="1"/>
</dbReference>
<evidence type="ECO:0000259" key="2">
    <source>
        <dbReference type="PROSITE" id="PS51688"/>
    </source>
</evidence>
<feature type="transmembrane region" description="Helical" evidence="1">
    <location>
        <begin position="388"/>
        <end position="407"/>
    </location>
</feature>
<keyword evidence="1" id="KW-1133">Transmembrane helix</keyword>
<feature type="transmembrane region" description="Helical" evidence="1">
    <location>
        <begin position="413"/>
        <end position="433"/>
    </location>
</feature>
<dbReference type="Proteomes" id="UP001628156">
    <property type="component" value="Unassembled WGS sequence"/>
</dbReference>
<dbReference type="InterPro" id="IPR036388">
    <property type="entry name" value="WH-like_DNA-bd_sf"/>
</dbReference>
<feature type="domain" description="Peptidase S74" evidence="2">
    <location>
        <begin position="249"/>
        <end position="338"/>
    </location>
</feature>
<accession>A0ABQ0DVL1</accession>
<proteinExistence type="predicted"/>
<keyword evidence="1" id="KW-0812">Transmembrane</keyword>
<feature type="transmembrane region" description="Helical" evidence="1">
    <location>
        <begin position="479"/>
        <end position="500"/>
    </location>
</feature>
<dbReference type="Pfam" id="PF13884">
    <property type="entry name" value="Peptidase_S74"/>
    <property type="match status" value="1"/>
</dbReference>
<organism evidence="3 4">
    <name type="scientific">Entamoeba nuttalli</name>
    <dbReference type="NCBI Taxonomy" id="412467"/>
    <lineage>
        <taxon>Eukaryota</taxon>
        <taxon>Amoebozoa</taxon>
        <taxon>Evosea</taxon>
        <taxon>Archamoebae</taxon>
        <taxon>Mastigamoebida</taxon>
        <taxon>Entamoebidae</taxon>
        <taxon>Entamoeba</taxon>
    </lineage>
</organism>
<dbReference type="InterPro" id="IPR030392">
    <property type="entry name" value="S74_ICA"/>
</dbReference>